<protein>
    <submittedName>
        <fullName evidence="1">Uncharacterized protein</fullName>
    </submittedName>
</protein>
<accession>A0ACB9DUZ0</accession>
<name>A0ACB9DUZ0_CICIN</name>
<evidence type="ECO:0000313" key="2">
    <source>
        <dbReference type="Proteomes" id="UP001055811"/>
    </source>
</evidence>
<sequence length="78" mass="8618">MQSKHGCAVCEYNGMQKDSPQKNSKSLRRSQFLSAQKVQQIFPSTIPNPSLNLVTYLADEGAGLSDELALWLQASFTI</sequence>
<organism evidence="1 2">
    <name type="scientific">Cichorium intybus</name>
    <name type="common">Chicory</name>
    <dbReference type="NCBI Taxonomy" id="13427"/>
    <lineage>
        <taxon>Eukaryota</taxon>
        <taxon>Viridiplantae</taxon>
        <taxon>Streptophyta</taxon>
        <taxon>Embryophyta</taxon>
        <taxon>Tracheophyta</taxon>
        <taxon>Spermatophyta</taxon>
        <taxon>Magnoliopsida</taxon>
        <taxon>eudicotyledons</taxon>
        <taxon>Gunneridae</taxon>
        <taxon>Pentapetalae</taxon>
        <taxon>asterids</taxon>
        <taxon>campanulids</taxon>
        <taxon>Asterales</taxon>
        <taxon>Asteraceae</taxon>
        <taxon>Cichorioideae</taxon>
        <taxon>Cichorieae</taxon>
        <taxon>Cichoriinae</taxon>
        <taxon>Cichorium</taxon>
    </lineage>
</organism>
<proteinExistence type="predicted"/>
<evidence type="ECO:0000313" key="1">
    <source>
        <dbReference type="EMBL" id="KAI3750494.1"/>
    </source>
</evidence>
<gene>
    <name evidence="1" type="ORF">L2E82_21133</name>
</gene>
<dbReference type="Proteomes" id="UP001055811">
    <property type="component" value="Linkage Group LG04"/>
</dbReference>
<dbReference type="EMBL" id="CM042012">
    <property type="protein sequence ID" value="KAI3750494.1"/>
    <property type="molecule type" value="Genomic_DNA"/>
</dbReference>
<reference evidence="1 2" key="2">
    <citation type="journal article" date="2022" name="Mol. Ecol. Resour.">
        <title>The genomes of chicory, endive, great burdock and yacon provide insights into Asteraceae paleo-polyploidization history and plant inulin production.</title>
        <authorList>
            <person name="Fan W."/>
            <person name="Wang S."/>
            <person name="Wang H."/>
            <person name="Wang A."/>
            <person name="Jiang F."/>
            <person name="Liu H."/>
            <person name="Zhao H."/>
            <person name="Xu D."/>
            <person name="Zhang Y."/>
        </authorList>
    </citation>
    <scope>NUCLEOTIDE SEQUENCE [LARGE SCALE GENOMIC DNA]</scope>
    <source>
        <strain evidence="2">cv. Punajuju</strain>
        <tissue evidence="1">Leaves</tissue>
    </source>
</reference>
<keyword evidence="2" id="KW-1185">Reference proteome</keyword>
<reference evidence="2" key="1">
    <citation type="journal article" date="2022" name="Mol. Ecol. Resour.">
        <title>The genomes of chicory, endive, great burdock and yacon provide insights into Asteraceae palaeo-polyploidization history and plant inulin production.</title>
        <authorList>
            <person name="Fan W."/>
            <person name="Wang S."/>
            <person name="Wang H."/>
            <person name="Wang A."/>
            <person name="Jiang F."/>
            <person name="Liu H."/>
            <person name="Zhao H."/>
            <person name="Xu D."/>
            <person name="Zhang Y."/>
        </authorList>
    </citation>
    <scope>NUCLEOTIDE SEQUENCE [LARGE SCALE GENOMIC DNA]</scope>
    <source>
        <strain evidence="2">cv. Punajuju</strain>
    </source>
</reference>
<comment type="caution">
    <text evidence="1">The sequence shown here is derived from an EMBL/GenBank/DDBJ whole genome shotgun (WGS) entry which is preliminary data.</text>
</comment>